<name>A0A2P1PW52_9GAMM</name>
<reference evidence="13 14" key="2">
    <citation type="submission" date="2018-03" db="EMBL/GenBank/DDBJ databases">
        <authorList>
            <person name="Keele B.F."/>
        </authorList>
    </citation>
    <scope>NUCLEOTIDE SEQUENCE [LARGE SCALE GENOMIC DNA]</scope>
    <source>
        <strain evidence="13 14">D13</strain>
    </source>
</reference>
<evidence type="ECO:0000256" key="10">
    <source>
        <dbReference type="ARBA" id="ARBA00047937"/>
    </source>
</evidence>
<dbReference type="PANTHER" id="PTHR30075:SF2">
    <property type="entry name" value="GLYCINE--TRNA LIGASE, CHLOROPLASTIC_MITOCHONDRIAL 2"/>
    <property type="match status" value="1"/>
</dbReference>
<dbReference type="InterPro" id="IPR006194">
    <property type="entry name" value="Gly-tRNA-synth_heterodimer"/>
</dbReference>
<sequence>MNQNLLIELGTEELPPKALDELSNAFVDGVVAGLTKRGIAFNEQGVHRLNSPRRLAVIVEDVADTQPEQKLERRGPAVNASVGADGAPSKALVGFAASCGVTVDALEKLETDKGAWFVHRSVKPGAATTSLLGDIIDESLKALPIPKPMRWSDKEFQFVRPAHWLVVLYGTDVVPATILGLQSDRMSRGHRFHHPQAVWINDANGYIDALRAAKVLVNPNERRERVLAEVSRVAGATGGRPRLRPELLEEVKNLVEWPVAIACTFEPEFLKVPQEALITTMESNQKFFPVFDAAGHLTEHFIGIANIDSKDPSEIRKGYERVIRPRFADAKFFFDDDLKTPLASHQESLKNVTYQAKLGSVWDKVCRVAELARVIAGRVGVDAASSTKAAALAKCDLMTRMVGEFPELQGIMGRTYALTQGEPAPIAAALDEFYQPRFAGDAIAPSALGQVLAIAEKLDTLAGMFAIGQKPTGNKDPFSLRRNALGLARTLIEGGLDLDVRALILDALSPLAQDKSAAIAEDLYEFILERLRGYFAEQGATPQQFDAVAALKPSSLLDFAARLKAVRAFSELPEAVQLAAANKRCGNILKQARDKNEAIADFVQPHALTAGAEAELAAALTKADLDTRPYIKSRDYVQTLTRLAELRQPIDAFFDTVMVMDPDSAKRSNRLRLLTNMRDLFASVAAIDLL</sequence>
<keyword evidence="7 11" id="KW-0067">ATP-binding</keyword>
<evidence type="ECO:0000259" key="12">
    <source>
        <dbReference type="Pfam" id="PF05746"/>
    </source>
</evidence>
<dbReference type="EC" id="6.1.1.14" evidence="11"/>
<dbReference type="SUPFAM" id="SSF109604">
    <property type="entry name" value="HD-domain/PDEase-like"/>
    <property type="match status" value="1"/>
</dbReference>
<reference evidence="13 14" key="1">
    <citation type="submission" date="2018-03" db="EMBL/GenBank/DDBJ databases">
        <title>Ahniella affigens gen. nov., sp. nov., a gammaproteobacterium isolated from sandy soil near a stream.</title>
        <authorList>
            <person name="Ko Y."/>
            <person name="Kim J.-H."/>
        </authorList>
    </citation>
    <scope>NUCLEOTIDE SEQUENCE [LARGE SCALE GENOMIC DNA]</scope>
    <source>
        <strain evidence="13 14">D13</strain>
    </source>
</reference>
<dbReference type="GO" id="GO:0004814">
    <property type="term" value="F:arginine-tRNA ligase activity"/>
    <property type="evidence" value="ECO:0007669"/>
    <property type="project" value="InterPro"/>
</dbReference>
<evidence type="ECO:0000256" key="6">
    <source>
        <dbReference type="ARBA" id="ARBA00022741"/>
    </source>
</evidence>
<dbReference type="GO" id="GO:0006420">
    <property type="term" value="P:arginyl-tRNA aminoacylation"/>
    <property type="evidence" value="ECO:0007669"/>
    <property type="project" value="InterPro"/>
</dbReference>
<evidence type="ECO:0000256" key="7">
    <source>
        <dbReference type="ARBA" id="ARBA00022840"/>
    </source>
</evidence>
<dbReference type="RefSeq" id="WP_106892989.1">
    <property type="nucleotide sequence ID" value="NZ_CP027860.1"/>
</dbReference>
<dbReference type="AlphaFoldDB" id="A0A2P1PW52"/>
<evidence type="ECO:0000256" key="1">
    <source>
        <dbReference type="ARBA" id="ARBA00004496"/>
    </source>
</evidence>
<accession>A0A2P1PW52</accession>
<dbReference type="GO" id="GO:0004820">
    <property type="term" value="F:glycine-tRNA ligase activity"/>
    <property type="evidence" value="ECO:0007669"/>
    <property type="project" value="UniProtKB-UniRule"/>
</dbReference>
<keyword evidence="9 11" id="KW-0030">Aminoacyl-tRNA synthetase</keyword>
<dbReference type="OrthoDB" id="9775440at2"/>
<dbReference type="GO" id="GO:0006426">
    <property type="term" value="P:glycyl-tRNA aminoacylation"/>
    <property type="evidence" value="ECO:0007669"/>
    <property type="project" value="UniProtKB-UniRule"/>
</dbReference>
<evidence type="ECO:0000256" key="3">
    <source>
        <dbReference type="ARBA" id="ARBA00011209"/>
    </source>
</evidence>
<evidence type="ECO:0000256" key="8">
    <source>
        <dbReference type="ARBA" id="ARBA00022917"/>
    </source>
</evidence>
<gene>
    <name evidence="11" type="primary">glyS</name>
    <name evidence="13" type="ORF">C7S18_18680</name>
</gene>
<evidence type="ECO:0000313" key="13">
    <source>
        <dbReference type="EMBL" id="AVP99070.1"/>
    </source>
</evidence>
<dbReference type="Proteomes" id="UP000241074">
    <property type="component" value="Chromosome"/>
</dbReference>
<dbReference type="Pfam" id="PF02092">
    <property type="entry name" value="tRNA_synt_2f"/>
    <property type="match status" value="1"/>
</dbReference>
<dbReference type="PRINTS" id="PR01045">
    <property type="entry name" value="TRNASYNTHGB"/>
</dbReference>
<evidence type="ECO:0000256" key="11">
    <source>
        <dbReference type="HAMAP-Rule" id="MF_00255"/>
    </source>
</evidence>
<dbReference type="PROSITE" id="PS50861">
    <property type="entry name" value="AA_TRNA_LIGASE_II_GLYAB"/>
    <property type="match status" value="1"/>
</dbReference>
<comment type="subunit">
    <text evidence="3 11">Tetramer of two alpha and two beta subunits.</text>
</comment>
<dbReference type="KEGG" id="xba:C7S18_18680"/>
<evidence type="ECO:0000256" key="9">
    <source>
        <dbReference type="ARBA" id="ARBA00023146"/>
    </source>
</evidence>
<organism evidence="13 14">
    <name type="scientific">Ahniella affigens</name>
    <dbReference type="NCBI Taxonomy" id="2021234"/>
    <lineage>
        <taxon>Bacteria</taxon>
        <taxon>Pseudomonadati</taxon>
        <taxon>Pseudomonadota</taxon>
        <taxon>Gammaproteobacteria</taxon>
        <taxon>Lysobacterales</taxon>
        <taxon>Rhodanobacteraceae</taxon>
        <taxon>Ahniella</taxon>
    </lineage>
</organism>
<comment type="subcellular location">
    <subcellularLocation>
        <location evidence="1 11">Cytoplasm</location>
    </subcellularLocation>
</comment>
<evidence type="ECO:0000256" key="4">
    <source>
        <dbReference type="ARBA" id="ARBA00022490"/>
    </source>
</evidence>
<keyword evidence="4 11" id="KW-0963">Cytoplasm</keyword>
<dbReference type="GO" id="GO:0005829">
    <property type="term" value="C:cytosol"/>
    <property type="evidence" value="ECO:0007669"/>
    <property type="project" value="TreeGrafter"/>
</dbReference>
<keyword evidence="8 11" id="KW-0648">Protein biosynthesis</keyword>
<comment type="catalytic activity">
    <reaction evidence="10 11">
        <text>tRNA(Gly) + glycine + ATP = glycyl-tRNA(Gly) + AMP + diphosphate</text>
        <dbReference type="Rhea" id="RHEA:16013"/>
        <dbReference type="Rhea" id="RHEA-COMP:9664"/>
        <dbReference type="Rhea" id="RHEA-COMP:9683"/>
        <dbReference type="ChEBI" id="CHEBI:30616"/>
        <dbReference type="ChEBI" id="CHEBI:33019"/>
        <dbReference type="ChEBI" id="CHEBI:57305"/>
        <dbReference type="ChEBI" id="CHEBI:78442"/>
        <dbReference type="ChEBI" id="CHEBI:78522"/>
        <dbReference type="ChEBI" id="CHEBI:456215"/>
        <dbReference type="EC" id="6.1.1.14"/>
    </reaction>
</comment>
<protein>
    <recommendedName>
        <fullName evidence="11">Glycine--tRNA ligase beta subunit</fullName>
        <ecNumber evidence="11">6.1.1.14</ecNumber>
    </recommendedName>
    <alternativeName>
        <fullName evidence="11">Glycyl-tRNA synthetase beta subunit</fullName>
        <shortName evidence="11">GlyRS</shortName>
    </alternativeName>
</protein>
<dbReference type="Pfam" id="PF05746">
    <property type="entry name" value="DALR_1"/>
    <property type="match status" value="1"/>
</dbReference>
<dbReference type="InterPro" id="IPR008909">
    <property type="entry name" value="DALR_anticod-bd"/>
</dbReference>
<keyword evidence="6 11" id="KW-0547">Nucleotide-binding</keyword>
<keyword evidence="5 11" id="KW-0436">Ligase</keyword>
<feature type="domain" description="DALR anticodon binding" evidence="12">
    <location>
        <begin position="580"/>
        <end position="682"/>
    </location>
</feature>
<dbReference type="NCBIfam" id="TIGR00211">
    <property type="entry name" value="glyS"/>
    <property type="match status" value="1"/>
</dbReference>
<evidence type="ECO:0000256" key="2">
    <source>
        <dbReference type="ARBA" id="ARBA00008226"/>
    </source>
</evidence>
<dbReference type="PANTHER" id="PTHR30075">
    <property type="entry name" value="GLYCYL-TRNA SYNTHETASE"/>
    <property type="match status" value="1"/>
</dbReference>
<evidence type="ECO:0000313" key="14">
    <source>
        <dbReference type="Proteomes" id="UP000241074"/>
    </source>
</evidence>
<proteinExistence type="inferred from homology"/>
<dbReference type="GO" id="GO:0005524">
    <property type="term" value="F:ATP binding"/>
    <property type="evidence" value="ECO:0007669"/>
    <property type="project" value="UniProtKB-UniRule"/>
</dbReference>
<dbReference type="EMBL" id="CP027860">
    <property type="protein sequence ID" value="AVP99070.1"/>
    <property type="molecule type" value="Genomic_DNA"/>
</dbReference>
<comment type="similarity">
    <text evidence="2 11">Belongs to the class-II aminoacyl-tRNA synthetase family.</text>
</comment>
<dbReference type="HAMAP" id="MF_00255">
    <property type="entry name" value="Gly_tRNA_synth_beta"/>
    <property type="match status" value="1"/>
</dbReference>
<dbReference type="InterPro" id="IPR015944">
    <property type="entry name" value="Gly-tRNA-synth_bsu"/>
</dbReference>
<evidence type="ECO:0000256" key="5">
    <source>
        <dbReference type="ARBA" id="ARBA00022598"/>
    </source>
</evidence>
<keyword evidence="14" id="KW-1185">Reference proteome</keyword>